<evidence type="ECO:0000313" key="1">
    <source>
        <dbReference type="EMBL" id="MET1491988.1"/>
    </source>
</evidence>
<dbReference type="SUPFAM" id="SSF101478">
    <property type="entry name" value="ADP-ribosylglycohydrolase"/>
    <property type="match status" value="1"/>
</dbReference>
<evidence type="ECO:0000313" key="2">
    <source>
        <dbReference type="Proteomes" id="UP001548590"/>
    </source>
</evidence>
<comment type="caution">
    <text evidence="1">The sequence shown here is derived from an EMBL/GenBank/DDBJ whole genome shotgun (WGS) entry which is preliminary data.</text>
</comment>
<dbReference type="EMBL" id="JBEWLZ010000018">
    <property type="protein sequence ID" value="MET1491988.1"/>
    <property type="molecule type" value="Genomic_DNA"/>
</dbReference>
<dbReference type="InterPro" id="IPR036705">
    <property type="entry name" value="Ribosyl_crysJ1_sf"/>
</dbReference>
<dbReference type="RefSeq" id="WP_345930186.1">
    <property type="nucleotide sequence ID" value="NZ_JBDIVF010000015.1"/>
</dbReference>
<name>A0ABV2CVQ9_9RHOO</name>
<sequence length="327" mass="35173">MLVTARPFLQWFSTSLVGATSHPARIALRRHARGAMLGLALGDALGATVEFMTPSEILRVHGRHDRIRGGGWLRLPSGQVTDDTTMAFALADAWLLRPHAPSAEDYAAAFDTWMRGKPVDIGHTVRRGILRFRQTGEACMPPSEDAGNGATMRCAPTALILLGAPADTLARATLAQARVTHNNPLTDAATLTVVNMIQAGLRAADTPGQGIRAVMAQAHLLAREFPLFRFRGRRALNPSGYVVDTLRAVLQAIDLNDSFESALLQVVNCGGDADTTGAITGMIMGALVGEQGLPERWLKALDGSIHRRCIDLADGLIERSPAWQLQH</sequence>
<dbReference type="InterPro" id="IPR005502">
    <property type="entry name" value="Ribosyl_crysJ1"/>
</dbReference>
<reference evidence="1 2" key="1">
    <citation type="submission" date="2024-07" db="EMBL/GenBank/DDBJ databases">
        <title>Uliginosibacterium paludis KCTC:42655.</title>
        <authorList>
            <person name="Kim M.K."/>
        </authorList>
    </citation>
    <scope>NUCLEOTIDE SEQUENCE [LARGE SCALE GENOMIC DNA]</scope>
    <source>
        <strain evidence="1 2">KCTC 42655</strain>
    </source>
</reference>
<organism evidence="1 2">
    <name type="scientific">Uliginosibacterium paludis</name>
    <dbReference type="NCBI Taxonomy" id="1615952"/>
    <lineage>
        <taxon>Bacteria</taxon>
        <taxon>Pseudomonadati</taxon>
        <taxon>Pseudomonadota</taxon>
        <taxon>Betaproteobacteria</taxon>
        <taxon>Rhodocyclales</taxon>
        <taxon>Zoogloeaceae</taxon>
        <taxon>Uliginosibacterium</taxon>
    </lineage>
</organism>
<dbReference type="Pfam" id="PF03747">
    <property type="entry name" value="ADP_ribosyl_GH"/>
    <property type="match status" value="1"/>
</dbReference>
<dbReference type="InterPro" id="IPR050792">
    <property type="entry name" value="ADP-ribosylglycohydrolase"/>
</dbReference>
<dbReference type="Proteomes" id="UP001548590">
    <property type="component" value="Unassembled WGS sequence"/>
</dbReference>
<dbReference type="Gene3D" id="1.10.4080.10">
    <property type="entry name" value="ADP-ribosylation/Crystallin J1"/>
    <property type="match status" value="1"/>
</dbReference>
<gene>
    <name evidence="1" type="ORF">ABVT11_19265</name>
</gene>
<protein>
    <submittedName>
        <fullName evidence="1">ADP-ribosylglycohydrolase family protein</fullName>
    </submittedName>
</protein>
<dbReference type="PANTHER" id="PTHR16222:SF12">
    <property type="entry name" value="ADP-RIBOSYLGLYCOHYDROLASE-RELATED"/>
    <property type="match status" value="1"/>
</dbReference>
<keyword evidence="2" id="KW-1185">Reference proteome</keyword>
<accession>A0ABV2CVQ9</accession>
<proteinExistence type="predicted"/>
<dbReference type="PANTHER" id="PTHR16222">
    <property type="entry name" value="ADP-RIBOSYLGLYCOHYDROLASE"/>
    <property type="match status" value="1"/>
</dbReference>